<reference evidence="2 3" key="1">
    <citation type="submission" date="2015-10" db="EMBL/GenBank/DDBJ databases">
        <title>Full genome of DAOMC 229536 Phialocephala scopiformis, a fungal endophyte of spruce producing the potent anti-insectan compound rugulosin.</title>
        <authorList>
            <consortium name="DOE Joint Genome Institute"/>
            <person name="Walker A.K."/>
            <person name="Frasz S.L."/>
            <person name="Seifert K.A."/>
            <person name="Miller J.D."/>
            <person name="Mondo S.J."/>
            <person name="Labutti K."/>
            <person name="Lipzen A."/>
            <person name="Dockter R."/>
            <person name="Kennedy M."/>
            <person name="Grigoriev I.V."/>
            <person name="Spatafora J.W."/>
        </authorList>
    </citation>
    <scope>NUCLEOTIDE SEQUENCE [LARGE SCALE GENOMIC DNA]</scope>
    <source>
        <strain evidence="2 3">CBS 120377</strain>
    </source>
</reference>
<dbReference type="Proteomes" id="UP000070700">
    <property type="component" value="Unassembled WGS sequence"/>
</dbReference>
<protein>
    <submittedName>
        <fullName evidence="2">Uncharacterized protein</fullName>
    </submittedName>
</protein>
<evidence type="ECO:0000256" key="1">
    <source>
        <dbReference type="SAM" id="MobiDB-lite"/>
    </source>
</evidence>
<sequence>MISYDIEPQPHAILPTQSVPRNLLTANTFFKEITSTFLCPTTTSEQYLFWNYYHRLDTMDSHQNTSTRGAKHKTAIDEEIVTPPSNKSNTTGQASGQGSSVNAAITGTTRSDSRRKVGKRSGVEDSNQATKKARTIKGVRREVDRDSEELDLPIAGVTGTNSSLHYTNYSYMFPGQPRPQAQRNPSFQITIPSGDHKELDGRHPPIIFPNANCGAAIRSPSAIWEAARTVLTQQARQLGGSDAAEASKQKLWDNIAVYRDNVWLGNLNDIRLAFQFSLNESFYKTQLDFKRIRTRKLSSKSQEAGFYLVNSSGLYLKVSDNKVAELNKDLLIDLGKDLNDELATLTMDGHKTVMVDLRTMNTDGLPIPDGCPIVKDVLAKGPQAFPTEFTRTLAGCCGWTNGHAHMGIAALCSVKKGDPKPELGVFEYLY</sequence>
<keyword evidence="3" id="KW-1185">Reference proteome</keyword>
<dbReference type="KEGG" id="psco:LY89DRAFT_669958"/>
<dbReference type="OrthoDB" id="3523141at2759"/>
<accession>A0A194X8K7</accession>
<dbReference type="AlphaFoldDB" id="A0A194X8K7"/>
<dbReference type="GeneID" id="28822862"/>
<dbReference type="RefSeq" id="XP_018070799.1">
    <property type="nucleotide sequence ID" value="XM_018213136.1"/>
</dbReference>
<gene>
    <name evidence="2" type="ORF">LY89DRAFT_669958</name>
</gene>
<dbReference type="EMBL" id="KQ947416">
    <property type="protein sequence ID" value="KUJ16444.1"/>
    <property type="molecule type" value="Genomic_DNA"/>
</dbReference>
<name>A0A194X8K7_MOLSC</name>
<feature type="region of interest" description="Disordered" evidence="1">
    <location>
        <begin position="62"/>
        <end position="134"/>
    </location>
</feature>
<proteinExistence type="predicted"/>
<evidence type="ECO:0000313" key="3">
    <source>
        <dbReference type="Proteomes" id="UP000070700"/>
    </source>
</evidence>
<organism evidence="2 3">
    <name type="scientific">Mollisia scopiformis</name>
    <name type="common">Conifer needle endophyte fungus</name>
    <name type="synonym">Phialocephala scopiformis</name>
    <dbReference type="NCBI Taxonomy" id="149040"/>
    <lineage>
        <taxon>Eukaryota</taxon>
        <taxon>Fungi</taxon>
        <taxon>Dikarya</taxon>
        <taxon>Ascomycota</taxon>
        <taxon>Pezizomycotina</taxon>
        <taxon>Leotiomycetes</taxon>
        <taxon>Helotiales</taxon>
        <taxon>Mollisiaceae</taxon>
        <taxon>Mollisia</taxon>
    </lineage>
</organism>
<evidence type="ECO:0000313" key="2">
    <source>
        <dbReference type="EMBL" id="KUJ16444.1"/>
    </source>
</evidence>
<dbReference type="InParanoid" id="A0A194X8K7"/>
<feature type="compositionally biased region" description="Polar residues" evidence="1">
    <location>
        <begin position="83"/>
        <end position="110"/>
    </location>
</feature>